<evidence type="ECO:0000313" key="3">
    <source>
        <dbReference type="EMBL" id="SDX04194.1"/>
    </source>
</evidence>
<accession>A0A1H2YHU7</accession>
<gene>
    <name evidence="3" type="ORF">SAMN05444336_103120</name>
</gene>
<dbReference type="InterPro" id="IPR000192">
    <property type="entry name" value="Aminotrans_V_dom"/>
</dbReference>
<proteinExistence type="predicted"/>
<dbReference type="Gene3D" id="3.40.640.10">
    <property type="entry name" value="Type I PLP-dependent aspartate aminotransferase-like (Major domain)"/>
    <property type="match status" value="1"/>
</dbReference>
<dbReference type="Proteomes" id="UP000199118">
    <property type="component" value="Unassembled WGS sequence"/>
</dbReference>
<keyword evidence="1" id="KW-0663">Pyridoxal phosphate</keyword>
<organism evidence="3 4">
    <name type="scientific">Albimonas donghaensis</name>
    <dbReference type="NCBI Taxonomy" id="356660"/>
    <lineage>
        <taxon>Bacteria</taxon>
        <taxon>Pseudomonadati</taxon>
        <taxon>Pseudomonadota</taxon>
        <taxon>Alphaproteobacteria</taxon>
        <taxon>Rhodobacterales</taxon>
        <taxon>Paracoccaceae</taxon>
        <taxon>Albimonas</taxon>
    </lineage>
</organism>
<dbReference type="OrthoDB" id="7592443at2"/>
<dbReference type="AlphaFoldDB" id="A0A1H2YHU7"/>
<dbReference type="SUPFAM" id="SSF53383">
    <property type="entry name" value="PLP-dependent transferases"/>
    <property type="match status" value="1"/>
</dbReference>
<protein>
    <submittedName>
        <fullName evidence="3">Selenocysteine lyase/Cysteine desulfurase</fullName>
    </submittedName>
</protein>
<sequence length="428" mass="46488">MPDSRLDVVDLPEGFDLDFVRSRFPAFQEPSLAGWAHFENAGGSYPCIHAVDRLAEFYRTAKVQPHAPYPAAQEAGRMMDEGAEALAPWLGVPARALHIGPSTTQNVYVLARAALPLFGPGDALVVTNQDHEANTGAWRRLADEGVEIREWRVDGDGALDPAALETLMADGRVRLVAFPHCSNIVAEINPVQEICPMIREAGAISVVDGVAYAPHALPDIGKKGADVYLFSTYKTFGPHLGVMAMDESLAMRFENQGHYFNGDDPRKRLTPAGPDHAQVAALAGIADYMAELDVRHYEGAEDDCVLRRGRMQALLRSRERALAAPLLDYLSGHAQLRLLGPSEPTRRAPTVSVVVPGMTGAEAAAEMARHGLMCGGGDFYARRLIEALGVDPDSGVLRMSFLHYTAEEEIERLIEGLESLCRARSGRA</sequence>
<evidence type="ECO:0000256" key="1">
    <source>
        <dbReference type="ARBA" id="ARBA00022898"/>
    </source>
</evidence>
<name>A0A1H2YHU7_9RHOB</name>
<dbReference type="InterPro" id="IPR015421">
    <property type="entry name" value="PyrdxlP-dep_Trfase_major"/>
</dbReference>
<evidence type="ECO:0000259" key="2">
    <source>
        <dbReference type="Pfam" id="PF00266"/>
    </source>
</evidence>
<dbReference type="Pfam" id="PF00266">
    <property type="entry name" value="Aminotran_5"/>
    <property type="match status" value="1"/>
</dbReference>
<feature type="domain" description="Aminotransferase class V" evidence="2">
    <location>
        <begin position="39"/>
        <end position="413"/>
    </location>
</feature>
<dbReference type="Gene3D" id="3.90.1150.10">
    <property type="entry name" value="Aspartate Aminotransferase, domain 1"/>
    <property type="match status" value="1"/>
</dbReference>
<dbReference type="PANTHER" id="PTHR43586:SF21">
    <property type="entry name" value="PYRIDOXAL PHOSPHATE (PLP)-DEPENDENT ASPARTATE AMINOTRANSFERASE SUPERFAMILY"/>
    <property type="match status" value="1"/>
</dbReference>
<dbReference type="RefSeq" id="WP_092681294.1">
    <property type="nucleotide sequence ID" value="NZ_FNMZ01000003.1"/>
</dbReference>
<reference evidence="3 4" key="1">
    <citation type="submission" date="2016-10" db="EMBL/GenBank/DDBJ databases">
        <authorList>
            <person name="de Groot N.N."/>
        </authorList>
    </citation>
    <scope>NUCLEOTIDE SEQUENCE [LARGE SCALE GENOMIC DNA]</scope>
    <source>
        <strain evidence="3 4">DSM 17890</strain>
    </source>
</reference>
<keyword evidence="3" id="KW-0456">Lyase</keyword>
<evidence type="ECO:0000313" key="4">
    <source>
        <dbReference type="Proteomes" id="UP000199118"/>
    </source>
</evidence>
<dbReference type="GO" id="GO:0016829">
    <property type="term" value="F:lyase activity"/>
    <property type="evidence" value="ECO:0007669"/>
    <property type="project" value="UniProtKB-KW"/>
</dbReference>
<dbReference type="STRING" id="356660.SAMN05444336_103120"/>
<dbReference type="EMBL" id="FNMZ01000003">
    <property type="protein sequence ID" value="SDX04194.1"/>
    <property type="molecule type" value="Genomic_DNA"/>
</dbReference>
<keyword evidence="4" id="KW-1185">Reference proteome</keyword>
<dbReference type="InterPro" id="IPR015424">
    <property type="entry name" value="PyrdxlP-dep_Trfase"/>
</dbReference>
<dbReference type="InterPro" id="IPR015422">
    <property type="entry name" value="PyrdxlP-dep_Trfase_small"/>
</dbReference>
<dbReference type="PANTHER" id="PTHR43586">
    <property type="entry name" value="CYSTEINE DESULFURASE"/>
    <property type="match status" value="1"/>
</dbReference>